<keyword evidence="2" id="KW-1185">Reference proteome</keyword>
<dbReference type="EMBL" id="OBEH01000003">
    <property type="protein sequence ID" value="SNZ00370.1"/>
    <property type="molecule type" value="Genomic_DNA"/>
</dbReference>
<dbReference type="Proteomes" id="UP000219048">
    <property type="component" value="Unassembled WGS sequence"/>
</dbReference>
<name>A0A285MT51_9FLAO</name>
<dbReference type="InterPro" id="IPR045444">
    <property type="entry name" value="DUF6503"/>
</dbReference>
<reference evidence="2" key="1">
    <citation type="submission" date="2017-09" db="EMBL/GenBank/DDBJ databases">
        <authorList>
            <person name="Varghese N."/>
            <person name="Submissions S."/>
        </authorList>
    </citation>
    <scope>NUCLEOTIDE SEQUENCE [LARGE SCALE GENOMIC DNA]</scope>
    <source>
        <strain evidence="2">DSM 25885</strain>
    </source>
</reference>
<dbReference type="PROSITE" id="PS51257">
    <property type="entry name" value="PROKAR_LIPOPROTEIN"/>
    <property type="match status" value="1"/>
</dbReference>
<accession>A0A285MT51</accession>
<evidence type="ECO:0000313" key="2">
    <source>
        <dbReference type="Proteomes" id="UP000219048"/>
    </source>
</evidence>
<dbReference type="AlphaFoldDB" id="A0A285MT51"/>
<dbReference type="RefSeq" id="WP_097045841.1">
    <property type="nucleotide sequence ID" value="NZ_OBEH01000003.1"/>
</dbReference>
<gene>
    <name evidence="1" type="ORF">SAMN06265377_2192</name>
</gene>
<organism evidence="1 2">
    <name type="scientific">Flagellimonas pacifica</name>
    <dbReference type="NCBI Taxonomy" id="1247520"/>
    <lineage>
        <taxon>Bacteria</taxon>
        <taxon>Pseudomonadati</taxon>
        <taxon>Bacteroidota</taxon>
        <taxon>Flavobacteriia</taxon>
        <taxon>Flavobacteriales</taxon>
        <taxon>Flavobacteriaceae</taxon>
        <taxon>Flagellimonas</taxon>
    </lineage>
</organism>
<evidence type="ECO:0000313" key="1">
    <source>
        <dbReference type="EMBL" id="SNZ00370.1"/>
    </source>
</evidence>
<sequence>MKKAIILFFALAIGACKQGSKKEEIKENTQVMKVESAPMFTEALAKVFDTHGGLNMWRAQRTLTYEMPKTDFTETHTIDLWSRRDRVDTPQFSMGFDGNQVWLLDTDKEYKGDAGFYHNLMFYFYAMPFVLADDGINYSKTEALEYEGKSYPGVSISYNSGIGTSPKDEYFIHFDPETNKMSWLGYTVTYRTGEVSDNVKWIRYNDWQEIDGLTLPKSITWYNYEGTKILDARNTVQFENISLSKMGMPESFYAKPESAIWIESKKN</sequence>
<proteinExistence type="predicted"/>
<evidence type="ECO:0008006" key="3">
    <source>
        <dbReference type="Google" id="ProtNLM"/>
    </source>
</evidence>
<protein>
    <recommendedName>
        <fullName evidence="3">Threonine synthase</fullName>
    </recommendedName>
</protein>
<dbReference type="OrthoDB" id="282859at2"/>
<dbReference type="Pfam" id="PF20113">
    <property type="entry name" value="DUF6503"/>
    <property type="match status" value="1"/>
</dbReference>